<reference evidence="11" key="1">
    <citation type="submission" date="2025-08" db="UniProtKB">
        <authorList>
            <consortium name="RefSeq"/>
        </authorList>
    </citation>
    <scope>IDENTIFICATION</scope>
    <source>
        <tissue evidence="11">Whole organism</tissue>
    </source>
</reference>
<evidence type="ECO:0000256" key="3">
    <source>
        <dbReference type="ARBA" id="ARBA00022692"/>
    </source>
</evidence>
<dbReference type="KEGG" id="foc:113214925"/>
<feature type="region of interest" description="Disordered" evidence="8">
    <location>
        <begin position="36"/>
        <end position="73"/>
    </location>
</feature>
<evidence type="ECO:0000256" key="4">
    <source>
        <dbReference type="ARBA" id="ARBA00022729"/>
    </source>
</evidence>
<feature type="chain" id="PRO_5026714882" evidence="9">
    <location>
        <begin position="20"/>
        <end position="241"/>
    </location>
</feature>
<evidence type="ECO:0000256" key="6">
    <source>
        <dbReference type="ARBA" id="ARBA00023136"/>
    </source>
</evidence>
<sequence length="241" mass="24929">MRRTACLLLAMGLIAAAGGLRCYVCNSKADSRCADPMQVAEESEDQNDGKQQQSGGGGGSSNGGGSGGGRYDEQQQGLQMVDCKVAHSVRQAMDAVNGLLSRLGQRAPGGGDVWAAVRASNQLTSQTGSSGSGGLLGPRGQTEQRDQRDQRGHNEQESNAACHKVDMEVDGEMVTDRGCAPGRVYGQEPCDALSAALGDTEFCELCDGDGCNAASLARASLSVAAAVFMLHGLLLRHGARP</sequence>
<keyword evidence="7" id="KW-0449">Lipoprotein</keyword>
<name>A0A6J1T9H6_FRAOC</name>
<keyword evidence="10" id="KW-1185">Reference proteome</keyword>
<accession>A0A6J1T9H6</accession>
<dbReference type="PANTHER" id="PTHR33562">
    <property type="entry name" value="ATILLA, ISOFORM B-RELATED-RELATED"/>
    <property type="match status" value="1"/>
</dbReference>
<evidence type="ECO:0000256" key="7">
    <source>
        <dbReference type="ARBA" id="ARBA00023288"/>
    </source>
</evidence>
<evidence type="ECO:0000313" key="10">
    <source>
        <dbReference type="Proteomes" id="UP000504606"/>
    </source>
</evidence>
<proteinExistence type="predicted"/>
<evidence type="ECO:0000256" key="5">
    <source>
        <dbReference type="ARBA" id="ARBA00022989"/>
    </source>
</evidence>
<evidence type="ECO:0000256" key="9">
    <source>
        <dbReference type="SAM" id="SignalP"/>
    </source>
</evidence>
<evidence type="ECO:0000256" key="8">
    <source>
        <dbReference type="SAM" id="MobiDB-lite"/>
    </source>
</evidence>
<evidence type="ECO:0000256" key="2">
    <source>
        <dbReference type="ARBA" id="ARBA00022622"/>
    </source>
</evidence>
<gene>
    <name evidence="11" type="primary">LOC113214925</name>
</gene>
<dbReference type="GO" id="GO:0098552">
    <property type="term" value="C:side of membrane"/>
    <property type="evidence" value="ECO:0007669"/>
    <property type="project" value="UniProtKB-KW"/>
</dbReference>
<dbReference type="Proteomes" id="UP000504606">
    <property type="component" value="Unplaced"/>
</dbReference>
<feature type="region of interest" description="Disordered" evidence="8">
    <location>
        <begin position="124"/>
        <end position="164"/>
    </location>
</feature>
<organism evidence="10 11">
    <name type="scientific">Frankliniella occidentalis</name>
    <name type="common">Western flower thrips</name>
    <name type="synonym">Euthrips occidentalis</name>
    <dbReference type="NCBI Taxonomy" id="133901"/>
    <lineage>
        <taxon>Eukaryota</taxon>
        <taxon>Metazoa</taxon>
        <taxon>Ecdysozoa</taxon>
        <taxon>Arthropoda</taxon>
        <taxon>Hexapoda</taxon>
        <taxon>Insecta</taxon>
        <taxon>Pterygota</taxon>
        <taxon>Neoptera</taxon>
        <taxon>Paraneoptera</taxon>
        <taxon>Thysanoptera</taxon>
        <taxon>Terebrantia</taxon>
        <taxon>Thripoidea</taxon>
        <taxon>Thripidae</taxon>
        <taxon>Frankliniella</taxon>
    </lineage>
</organism>
<comment type="subcellular location">
    <subcellularLocation>
        <location evidence="1">Membrane</location>
        <topology evidence="1">Lipid-anchor</topology>
        <topology evidence="1">GPI-anchor</topology>
    </subcellularLocation>
</comment>
<keyword evidence="6" id="KW-0472">Membrane</keyword>
<dbReference type="OrthoDB" id="6582325at2759"/>
<dbReference type="PANTHER" id="PTHR33562:SF29">
    <property type="entry name" value="PROTEIN SLEEPLESS"/>
    <property type="match status" value="1"/>
</dbReference>
<keyword evidence="2" id="KW-0336">GPI-anchor</keyword>
<protein>
    <submittedName>
        <fullName evidence="11">Uncharacterized protein LOC113214925</fullName>
    </submittedName>
</protein>
<keyword evidence="4 9" id="KW-0732">Signal</keyword>
<feature type="signal peptide" evidence="9">
    <location>
        <begin position="1"/>
        <end position="19"/>
    </location>
</feature>
<keyword evidence="3" id="KW-0812">Transmembrane</keyword>
<dbReference type="RefSeq" id="XP_026290224.1">
    <property type="nucleotide sequence ID" value="XM_026434439.2"/>
</dbReference>
<evidence type="ECO:0000313" key="11">
    <source>
        <dbReference type="RefSeq" id="XP_026290224.1"/>
    </source>
</evidence>
<keyword evidence="5" id="KW-1133">Transmembrane helix</keyword>
<feature type="compositionally biased region" description="Gly residues" evidence="8">
    <location>
        <begin position="54"/>
        <end position="69"/>
    </location>
</feature>
<keyword evidence="2" id="KW-0325">Glycoprotein</keyword>
<evidence type="ECO:0000256" key="1">
    <source>
        <dbReference type="ARBA" id="ARBA00004589"/>
    </source>
</evidence>
<dbReference type="GeneID" id="113214925"/>
<feature type="compositionally biased region" description="Basic and acidic residues" evidence="8">
    <location>
        <begin position="142"/>
        <end position="156"/>
    </location>
</feature>
<dbReference type="InterPro" id="IPR050975">
    <property type="entry name" value="Sleep_regulator"/>
</dbReference>
<dbReference type="AlphaFoldDB" id="A0A6J1T9H6"/>